<evidence type="ECO:0000259" key="10">
    <source>
        <dbReference type="PROSITE" id="PS50800"/>
    </source>
</evidence>
<dbReference type="GeneID" id="54348619"/>
<dbReference type="PANTHER" id="PTHR10782:SF4">
    <property type="entry name" value="TONALLI, ISOFORM E"/>
    <property type="match status" value="1"/>
</dbReference>
<dbReference type="InterPro" id="IPR013083">
    <property type="entry name" value="Znf_RING/FYVE/PHD"/>
</dbReference>
<dbReference type="GO" id="GO:0008270">
    <property type="term" value="F:zinc ion binding"/>
    <property type="evidence" value="ECO:0007669"/>
    <property type="project" value="UniProtKB-KW"/>
</dbReference>
<feature type="region of interest" description="Disordered" evidence="9">
    <location>
        <begin position="72"/>
        <end position="111"/>
    </location>
</feature>
<dbReference type="InterPro" id="IPR003034">
    <property type="entry name" value="SAP_dom"/>
</dbReference>
<keyword evidence="4" id="KW-0479">Metal-binding</keyword>
<dbReference type="RefSeq" id="XP_033454029.1">
    <property type="nucleotide sequence ID" value="XM_033590951.1"/>
</dbReference>
<evidence type="ECO:0000256" key="7">
    <source>
        <dbReference type="ARBA" id="ARBA00022833"/>
    </source>
</evidence>
<dbReference type="InterPro" id="IPR004181">
    <property type="entry name" value="Znf_MIZ"/>
</dbReference>
<comment type="similarity">
    <text evidence="2">Belongs to the PIAS family.</text>
</comment>
<feature type="region of interest" description="Disordered" evidence="9">
    <location>
        <begin position="387"/>
        <end position="413"/>
    </location>
</feature>
<evidence type="ECO:0000256" key="5">
    <source>
        <dbReference type="ARBA" id="ARBA00022771"/>
    </source>
</evidence>
<keyword evidence="7" id="KW-0862">Zinc</keyword>
<feature type="region of interest" description="Disordered" evidence="9">
    <location>
        <begin position="432"/>
        <end position="484"/>
    </location>
</feature>
<evidence type="ECO:0000313" key="13">
    <source>
        <dbReference type="EMBL" id="KAF1933781.1"/>
    </source>
</evidence>
<evidence type="ECO:0000256" key="1">
    <source>
        <dbReference type="ARBA" id="ARBA00004718"/>
    </source>
</evidence>
<organism evidence="13 14">
    <name type="scientific">Didymella exigua CBS 183.55</name>
    <dbReference type="NCBI Taxonomy" id="1150837"/>
    <lineage>
        <taxon>Eukaryota</taxon>
        <taxon>Fungi</taxon>
        <taxon>Dikarya</taxon>
        <taxon>Ascomycota</taxon>
        <taxon>Pezizomycotina</taxon>
        <taxon>Dothideomycetes</taxon>
        <taxon>Pleosporomycetidae</taxon>
        <taxon>Pleosporales</taxon>
        <taxon>Pleosporineae</taxon>
        <taxon>Didymellaceae</taxon>
        <taxon>Didymella</taxon>
    </lineage>
</organism>
<evidence type="ECO:0000256" key="3">
    <source>
        <dbReference type="ARBA" id="ARBA00022679"/>
    </source>
</evidence>
<dbReference type="Proteomes" id="UP000800082">
    <property type="component" value="Unassembled WGS sequence"/>
</dbReference>
<dbReference type="InterPro" id="IPR038654">
    <property type="entry name" value="PINIT_sf"/>
</dbReference>
<dbReference type="CDD" id="cd16792">
    <property type="entry name" value="SP-RING_Siz-like"/>
    <property type="match status" value="1"/>
</dbReference>
<dbReference type="Pfam" id="PF02891">
    <property type="entry name" value="zf-MIZ"/>
    <property type="match status" value="1"/>
</dbReference>
<name>A0A6A5RZD9_9PLEO</name>
<dbReference type="GO" id="GO:0016925">
    <property type="term" value="P:protein sumoylation"/>
    <property type="evidence" value="ECO:0007669"/>
    <property type="project" value="UniProtKB-UniPathway"/>
</dbReference>
<dbReference type="GO" id="GO:0000785">
    <property type="term" value="C:chromatin"/>
    <property type="evidence" value="ECO:0007669"/>
    <property type="project" value="TreeGrafter"/>
</dbReference>
<dbReference type="OrthoDB" id="28127at2759"/>
<evidence type="ECO:0000256" key="8">
    <source>
        <dbReference type="PROSITE-ProRule" id="PRU00452"/>
    </source>
</evidence>
<dbReference type="PANTHER" id="PTHR10782">
    <property type="entry name" value="ZINC FINGER MIZ DOMAIN-CONTAINING PROTEIN"/>
    <property type="match status" value="1"/>
</dbReference>
<dbReference type="PROSITE" id="PS50800">
    <property type="entry name" value="SAP"/>
    <property type="match status" value="1"/>
</dbReference>
<evidence type="ECO:0000256" key="2">
    <source>
        <dbReference type="ARBA" id="ARBA00005383"/>
    </source>
</evidence>
<evidence type="ECO:0000256" key="6">
    <source>
        <dbReference type="ARBA" id="ARBA00022786"/>
    </source>
</evidence>
<feature type="compositionally biased region" description="Low complexity" evidence="9">
    <location>
        <begin position="75"/>
        <end position="86"/>
    </location>
</feature>
<dbReference type="Gene3D" id="2.60.120.780">
    <property type="entry name" value="PINIT domain"/>
    <property type="match status" value="1"/>
</dbReference>
<sequence length="484" mass="53203">MASSLQHLAATVTDRCKTLINNDLKKILKEEGLSQTGNKAALQARVFALIDKAATYGSAETLRRLQFRVQNHGEAPTPQSSSSPTAPSFPNPPPAAMNGRAQPNGYASSTQFGALHQPLPARSAAPAFFFRDSPFFEVRELILSNMTLEASPSHRQNCTRNLIINEAVNARMKADPTLRLLLFSSLEAPLPPYARTDITFPAQLEVRINGDEVKANYKGLKNKPGSTRPADITDFVRISPANYRNNLVVTYALTHKKYNLFVYMVKKHSAADLVHKIVSKQVITKQSVLNEMRAKAADPDIEVGSSVMSLKDPISTLRINIPCRSTICTHNQCFDAESFLQLQEQAPTWICPICSKTVHFNGLAVDQYVEEILAKVRNADQVTISPTGEWSTKKEATPPRKNGNAAAADDSDDDLIEIPDYRVASIQSHLAQSPNYLSTPPMPSREPSTVPRSGTKRTSEVVDLTLSDDDEPLRPAKKARSEAS</sequence>
<feature type="domain" description="SP-RING-type" evidence="11">
    <location>
        <begin position="297"/>
        <end position="382"/>
    </location>
</feature>
<feature type="domain" description="PINIT" evidence="12">
    <location>
        <begin position="116"/>
        <end position="268"/>
    </location>
</feature>
<keyword evidence="6" id="KW-0833">Ubl conjugation pathway</keyword>
<dbReference type="Pfam" id="PF14324">
    <property type="entry name" value="PINIT"/>
    <property type="match status" value="1"/>
</dbReference>
<keyword evidence="14" id="KW-1185">Reference proteome</keyword>
<dbReference type="UniPathway" id="UPA00886"/>
<dbReference type="SMART" id="SM00513">
    <property type="entry name" value="SAP"/>
    <property type="match status" value="1"/>
</dbReference>
<dbReference type="EMBL" id="ML978957">
    <property type="protein sequence ID" value="KAF1933781.1"/>
    <property type="molecule type" value="Genomic_DNA"/>
</dbReference>
<reference evidence="13" key="1">
    <citation type="journal article" date="2020" name="Stud. Mycol.">
        <title>101 Dothideomycetes genomes: a test case for predicting lifestyles and emergence of pathogens.</title>
        <authorList>
            <person name="Haridas S."/>
            <person name="Albert R."/>
            <person name="Binder M."/>
            <person name="Bloem J."/>
            <person name="Labutti K."/>
            <person name="Salamov A."/>
            <person name="Andreopoulos B."/>
            <person name="Baker S."/>
            <person name="Barry K."/>
            <person name="Bills G."/>
            <person name="Bluhm B."/>
            <person name="Cannon C."/>
            <person name="Castanera R."/>
            <person name="Culley D."/>
            <person name="Daum C."/>
            <person name="Ezra D."/>
            <person name="Gonzalez J."/>
            <person name="Henrissat B."/>
            <person name="Kuo A."/>
            <person name="Liang C."/>
            <person name="Lipzen A."/>
            <person name="Lutzoni F."/>
            <person name="Magnuson J."/>
            <person name="Mondo S."/>
            <person name="Nolan M."/>
            <person name="Ohm R."/>
            <person name="Pangilinan J."/>
            <person name="Park H.-J."/>
            <person name="Ramirez L."/>
            <person name="Alfaro M."/>
            <person name="Sun H."/>
            <person name="Tritt A."/>
            <person name="Yoshinaga Y."/>
            <person name="Zwiers L.-H."/>
            <person name="Turgeon B."/>
            <person name="Goodwin S."/>
            <person name="Spatafora J."/>
            <person name="Crous P."/>
            <person name="Grigoriev I."/>
        </authorList>
    </citation>
    <scope>NUCLEOTIDE SEQUENCE</scope>
    <source>
        <strain evidence="13">CBS 183.55</strain>
    </source>
</reference>
<dbReference type="InterPro" id="IPR023321">
    <property type="entry name" value="PINIT"/>
</dbReference>
<dbReference type="GO" id="GO:0061665">
    <property type="term" value="F:SUMO ligase activity"/>
    <property type="evidence" value="ECO:0007669"/>
    <property type="project" value="TreeGrafter"/>
</dbReference>
<dbReference type="PROSITE" id="PS51044">
    <property type="entry name" value="ZF_SP_RING"/>
    <property type="match status" value="1"/>
</dbReference>
<evidence type="ECO:0000256" key="4">
    <source>
        <dbReference type="ARBA" id="ARBA00022723"/>
    </source>
</evidence>
<dbReference type="PROSITE" id="PS51466">
    <property type="entry name" value="PINIT"/>
    <property type="match status" value="1"/>
</dbReference>
<accession>A0A6A5RZD9</accession>
<proteinExistence type="inferred from homology"/>
<evidence type="ECO:0000259" key="11">
    <source>
        <dbReference type="PROSITE" id="PS51044"/>
    </source>
</evidence>
<keyword evidence="3" id="KW-0808">Transferase</keyword>
<feature type="domain" description="SAP" evidence="10">
    <location>
        <begin position="16"/>
        <end position="50"/>
    </location>
</feature>
<comment type="pathway">
    <text evidence="1">Protein modification; protein sumoylation.</text>
</comment>
<evidence type="ECO:0000313" key="14">
    <source>
        <dbReference type="Proteomes" id="UP000800082"/>
    </source>
</evidence>
<evidence type="ECO:0000259" key="12">
    <source>
        <dbReference type="PROSITE" id="PS51466"/>
    </source>
</evidence>
<dbReference type="AlphaFoldDB" id="A0A6A5RZD9"/>
<keyword evidence="5 8" id="KW-0863">Zinc-finger</keyword>
<gene>
    <name evidence="13" type="ORF">M421DRAFT_416134</name>
</gene>
<protein>
    <submittedName>
        <fullName evidence="13">Zf-MIZ-domain-containing protein</fullName>
    </submittedName>
</protein>
<dbReference type="Gene3D" id="3.30.40.10">
    <property type="entry name" value="Zinc/RING finger domain, C3HC4 (zinc finger)"/>
    <property type="match status" value="1"/>
</dbReference>
<dbReference type="Pfam" id="PF02037">
    <property type="entry name" value="SAP"/>
    <property type="match status" value="1"/>
</dbReference>
<evidence type="ECO:0000256" key="9">
    <source>
        <dbReference type="SAM" id="MobiDB-lite"/>
    </source>
</evidence>
<dbReference type="InterPro" id="IPR031141">
    <property type="entry name" value="SIZ1/2_SP-RING"/>
</dbReference>